<feature type="transmembrane region" description="Helical" evidence="1">
    <location>
        <begin position="91"/>
        <end position="109"/>
    </location>
</feature>
<reference evidence="2 3" key="1">
    <citation type="submission" date="2016-10" db="EMBL/GenBank/DDBJ databases">
        <authorList>
            <person name="de Groot N.N."/>
        </authorList>
    </citation>
    <scope>NUCLEOTIDE SEQUENCE [LARGE SCALE GENOMIC DNA]</scope>
    <source>
        <strain evidence="2 3">DSM 44993</strain>
    </source>
</reference>
<dbReference type="AlphaFoldDB" id="A0A1H8X5X5"/>
<feature type="transmembrane region" description="Helical" evidence="1">
    <location>
        <begin position="37"/>
        <end position="56"/>
    </location>
</feature>
<proteinExistence type="predicted"/>
<keyword evidence="1" id="KW-1133">Transmembrane helix</keyword>
<dbReference type="STRING" id="394193.SAMN04489732_106326"/>
<keyword evidence="3" id="KW-1185">Reference proteome</keyword>
<protein>
    <submittedName>
        <fullName evidence="2">Uncharacterized protein</fullName>
    </submittedName>
</protein>
<sequence>MLLPLHCLVAGLLAAFASGLGDAIEAVEHEHIEASTRWLLAGCIAALAVIGALAGLKSGRRGWWAAVVLVPGLLLPAAVGFFGGSLAPARVLWLLVLAAGAGLGGWFFARRASARGEAGPA</sequence>
<dbReference type="Proteomes" id="UP000198582">
    <property type="component" value="Unassembled WGS sequence"/>
</dbReference>
<keyword evidence="1" id="KW-0812">Transmembrane</keyword>
<gene>
    <name evidence="2" type="ORF">SAMN04489732_106326</name>
</gene>
<organism evidence="2 3">
    <name type="scientific">Amycolatopsis saalfeldensis</name>
    <dbReference type="NCBI Taxonomy" id="394193"/>
    <lineage>
        <taxon>Bacteria</taxon>
        <taxon>Bacillati</taxon>
        <taxon>Actinomycetota</taxon>
        <taxon>Actinomycetes</taxon>
        <taxon>Pseudonocardiales</taxon>
        <taxon>Pseudonocardiaceae</taxon>
        <taxon>Amycolatopsis</taxon>
    </lineage>
</organism>
<evidence type="ECO:0000256" key="1">
    <source>
        <dbReference type="SAM" id="Phobius"/>
    </source>
</evidence>
<evidence type="ECO:0000313" key="2">
    <source>
        <dbReference type="EMBL" id="SEP35324.1"/>
    </source>
</evidence>
<name>A0A1H8X5X5_9PSEU</name>
<evidence type="ECO:0000313" key="3">
    <source>
        <dbReference type="Proteomes" id="UP000198582"/>
    </source>
</evidence>
<accession>A0A1H8X5X5</accession>
<dbReference type="EMBL" id="FOEF01000006">
    <property type="protein sequence ID" value="SEP35324.1"/>
    <property type="molecule type" value="Genomic_DNA"/>
</dbReference>
<keyword evidence="1" id="KW-0472">Membrane</keyword>
<feature type="transmembrane region" description="Helical" evidence="1">
    <location>
        <begin position="63"/>
        <end position="85"/>
    </location>
</feature>